<protein>
    <submittedName>
        <fullName evidence="6">Transcription initiation protein, putative</fullName>
    </submittedName>
</protein>
<evidence type="ECO:0000256" key="4">
    <source>
        <dbReference type="ARBA" id="ARBA00023242"/>
    </source>
</evidence>
<evidence type="ECO:0000313" key="6">
    <source>
        <dbReference type="EMBL" id="EAX92203.1"/>
    </source>
</evidence>
<dbReference type="AlphaFoldDB" id="A2FSB6"/>
<dbReference type="Proteomes" id="UP000001542">
    <property type="component" value="Unassembled WGS sequence"/>
</dbReference>
<dbReference type="Pfam" id="PF06093">
    <property type="entry name" value="Spt4"/>
    <property type="match status" value="1"/>
</dbReference>
<dbReference type="OrthoDB" id="248751at2759"/>
<dbReference type="STRING" id="5722.A2FSB6"/>
<keyword evidence="3" id="KW-0804">Transcription</keyword>
<evidence type="ECO:0000313" key="7">
    <source>
        <dbReference type="Proteomes" id="UP000001542"/>
    </source>
</evidence>
<reference evidence="6" key="2">
    <citation type="journal article" date="2007" name="Science">
        <title>Draft genome sequence of the sexually transmitted pathogen Trichomonas vaginalis.</title>
        <authorList>
            <person name="Carlton J.M."/>
            <person name="Hirt R.P."/>
            <person name="Silva J.C."/>
            <person name="Delcher A.L."/>
            <person name="Schatz M."/>
            <person name="Zhao Q."/>
            <person name="Wortman J.R."/>
            <person name="Bidwell S.L."/>
            <person name="Alsmark U.C.M."/>
            <person name="Besteiro S."/>
            <person name="Sicheritz-Ponten T."/>
            <person name="Noel C.J."/>
            <person name="Dacks J.B."/>
            <person name="Foster P.G."/>
            <person name="Simillion C."/>
            <person name="Van de Peer Y."/>
            <person name="Miranda-Saavedra D."/>
            <person name="Barton G.J."/>
            <person name="Westrop G.D."/>
            <person name="Mueller S."/>
            <person name="Dessi D."/>
            <person name="Fiori P.L."/>
            <person name="Ren Q."/>
            <person name="Paulsen I."/>
            <person name="Zhang H."/>
            <person name="Bastida-Corcuera F.D."/>
            <person name="Simoes-Barbosa A."/>
            <person name="Brown M.T."/>
            <person name="Hayes R.D."/>
            <person name="Mukherjee M."/>
            <person name="Okumura C.Y."/>
            <person name="Schneider R."/>
            <person name="Smith A.J."/>
            <person name="Vanacova S."/>
            <person name="Villalvazo M."/>
            <person name="Haas B.J."/>
            <person name="Pertea M."/>
            <person name="Feldblyum T.V."/>
            <person name="Utterback T.R."/>
            <person name="Shu C.L."/>
            <person name="Osoegawa K."/>
            <person name="de Jong P.J."/>
            <person name="Hrdy I."/>
            <person name="Horvathova L."/>
            <person name="Zubacova Z."/>
            <person name="Dolezal P."/>
            <person name="Malik S.B."/>
            <person name="Logsdon J.M. Jr."/>
            <person name="Henze K."/>
            <person name="Gupta A."/>
            <person name="Wang C.C."/>
            <person name="Dunne R.L."/>
            <person name="Upcroft J.A."/>
            <person name="Upcroft P."/>
            <person name="White O."/>
            <person name="Salzberg S.L."/>
            <person name="Tang P."/>
            <person name="Chiu C.-H."/>
            <person name="Lee Y.-S."/>
            <person name="Embley T.M."/>
            <person name="Coombs G.H."/>
            <person name="Mottram J.C."/>
            <person name="Tachezy J."/>
            <person name="Fraser-Liggett C.M."/>
            <person name="Johnson P.J."/>
        </authorList>
    </citation>
    <scope>NUCLEOTIDE SEQUENCE [LARGE SCALE GENOMIC DNA]</scope>
    <source>
        <strain evidence="6">G3</strain>
    </source>
</reference>
<evidence type="ECO:0000259" key="5">
    <source>
        <dbReference type="SMART" id="SM01389"/>
    </source>
</evidence>
<feature type="domain" description="Spt4/RpoE2 zinc finger" evidence="5">
    <location>
        <begin position="16"/>
        <end position="92"/>
    </location>
</feature>
<dbReference type="SUPFAM" id="SSF63393">
    <property type="entry name" value="RNA polymerase subunits"/>
    <property type="match status" value="1"/>
</dbReference>
<keyword evidence="7" id="KW-1185">Reference proteome</keyword>
<dbReference type="eggNOG" id="KOG3490">
    <property type="taxonomic scope" value="Eukaryota"/>
</dbReference>
<keyword evidence="4" id="KW-0539">Nucleus</keyword>
<dbReference type="VEuPathDB" id="TrichDB:TVAG_107370"/>
<sequence>MAEDRSVTLPKKSRSMAACIGCGLIQDRDVWKHETTCPNCGWTATEIDSWVSNSFNGILALFQPQKSWCSSWLKYNKNVPGIYCIDNLGEVTDTIVQHLESYGRPLPEWVERYKVQSTQQKTH</sequence>
<dbReference type="InterPro" id="IPR009287">
    <property type="entry name" value="Spt4"/>
</dbReference>
<dbReference type="KEGG" id="tva:4749912"/>
<dbReference type="OMA" id="QCCGFIL"/>
<dbReference type="PANTHER" id="PTHR12882">
    <property type="entry name" value="SUPPRESSOR OF TY 4"/>
    <property type="match status" value="1"/>
</dbReference>
<comment type="similarity">
    <text evidence="2">Belongs to the SPT4 family.</text>
</comment>
<dbReference type="CDD" id="cd07973">
    <property type="entry name" value="Spt4"/>
    <property type="match status" value="1"/>
</dbReference>
<evidence type="ECO:0000256" key="3">
    <source>
        <dbReference type="ARBA" id="ARBA00023163"/>
    </source>
</evidence>
<comment type="subcellular location">
    <subcellularLocation>
        <location evidence="1">Nucleus</location>
    </subcellularLocation>
</comment>
<dbReference type="SMR" id="A2FSB6"/>
<gene>
    <name evidence="6" type="ORF">TVAG_107370</name>
</gene>
<dbReference type="EMBL" id="DS113982">
    <property type="protein sequence ID" value="EAX92203.1"/>
    <property type="molecule type" value="Genomic_DNA"/>
</dbReference>
<proteinExistence type="inferred from homology"/>
<reference evidence="6" key="1">
    <citation type="submission" date="2006-10" db="EMBL/GenBank/DDBJ databases">
        <authorList>
            <person name="Amadeo P."/>
            <person name="Zhao Q."/>
            <person name="Wortman J."/>
            <person name="Fraser-Liggett C."/>
            <person name="Carlton J."/>
        </authorList>
    </citation>
    <scope>NUCLEOTIDE SEQUENCE</scope>
    <source>
        <strain evidence="6">G3</strain>
    </source>
</reference>
<dbReference type="GO" id="GO:0006355">
    <property type="term" value="P:regulation of DNA-templated transcription"/>
    <property type="evidence" value="ECO:0007669"/>
    <property type="project" value="InterPro"/>
</dbReference>
<dbReference type="GO" id="GO:0000993">
    <property type="term" value="F:RNA polymerase II complex binding"/>
    <property type="evidence" value="ECO:0000318"/>
    <property type="project" value="GO_Central"/>
</dbReference>
<name>A2FSB6_TRIV3</name>
<dbReference type="GO" id="GO:0032044">
    <property type="term" value="C:DSIF complex"/>
    <property type="evidence" value="ECO:0000318"/>
    <property type="project" value="GO_Central"/>
</dbReference>
<dbReference type="GO" id="GO:0008270">
    <property type="term" value="F:zinc ion binding"/>
    <property type="evidence" value="ECO:0007669"/>
    <property type="project" value="InterPro"/>
</dbReference>
<dbReference type="VEuPathDB" id="TrichDB:TVAGG3_0093520"/>
<dbReference type="SMART" id="SM01389">
    <property type="entry name" value="Spt4"/>
    <property type="match status" value="1"/>
</dbReference>
<dbReference type="RefSeq" id="XP_001305133.1">
    <property type="nucleotide sequence ID" value="XM_001305132.1"/>
</dbReference>
<evidence type="ECO:0000256" key="1">
    <source>
        <dbReference type="ARBA" id="ARBA00004123"/>
    </source>
</evidence>
<dbReference type="InterPro" id="IPR022800">
    <property type="entry name" value="Spt4/RpoE2_Znf"/>
</dbReference>
<dbReference type="GO" id="GO:0006368">
    <property type="term" value="P:transcription elongation by RNA polymerase II"/>
    <property type="evidence" value="ECO:0000318"/>
    <property type="project" value="GO_Central"/>
</dbReference>
<dbReference type="InterPro" id="IPR029040">
    <property type="entry name" value="RPABC4/Spt4"/>
</dbReference>
<organism evidence="6 7">
    <name type="scientific">Trichomonas vaginalis (strain ATCC PRA-98 / G3)</name>
    <dbReference type="NCBI Taxonomy" id="412133"/>
    <lineage>
        <taxon>Eukaryota</taxon>
        <taxon>Metamonada</taxon>
        <taxon>Parabasalia</taxon>
        <taxon>Trichomonadida</taxon>
        <taxon>Trichomonadidae</taxon>
        <taxon>Trichomonas</taxon>
    </lineage>
</organism>
<dbReference type="InParanoid" id="A2FSB6"/>
<dbReference type="Gene3D" id="3.30.40.210">
    <property type="match status" value="1"/>
</dbReference>
<dbReference type="FunCoup" id="A2FSB6">
    <property type="interactions" value="261"/>
</dbReference>
<dbReference type="GO" id="GO:0140673">
    <property type="term" value="P:transcription elongation-coupled chromatin remodeling"/>
    <property type="evidence" value="ECO:0007669"/>
    <property type="project" value="InterPro"/>
</dbReference>
<accession>A2FSB6</accession>
<dbReference type="InterPro" id="IPR038510">
    <property type="entry name" value="Spt4_sf"/>
</dbReference>
<dbReference type="PANTHER" id="PTHR12882:SF1">
    <property type="entry name" value="TRANSCRIPTION ELONGATION FACTOR SPT4"/>
    <property type="match status" value="1"/>
</dbReference>
<evidence type="ECO:0000256" key="2">
    <source>
        <dbReference type="ARBA" id="ARBA00010464"/>
    </source>
</evidence>